<gene>
    <name evidence="3" type="ORF">GGX14DRAFT_520769</name>
</gene>
<feature type="region of interest" description="Disordered" evidence="2">
    <location>
        <begin position="1"/>
        <end position="23"/>
    </location>
</feature>
<organism evidence="3 4">
    <name type="scientific">Mycena pura</name>
    <dbReference type="NCBI Taxonomy" id="153505"/>
    <lineage>
        <taxon>Eukaryota</taxon>
        <taxon>Fungi</taxon>
        <taxon>Dikarya</taxon>
        <taxon>Basidiomycota</taxon>
        <taxon>Agaricomycotina</taxon>
        <taxon>Agaricomycetes</taxon>
        <taxon>Agaricomycetidae</taxon>
        <taxon>Agaricales</taxon>
        <taxon>Marasmiineae</taxon>
        <taxon>Mycenaceae</taxon>
        <taxon>Mycena</taxon>
    </lineage>
</organism>
<dbReference type="AlphaFoldDB" id="A0AAD6VEZ2"/>
<keyword evidence="4" id="KW-1185">Reference proteome</keyword>
<evidence type="ECO:0000313" key="4">
    <source>
        <dbReference type="Proteomes" id="UP001219525"/>
    </source>
</evidence>
<dbReference type="Proteomes" id="UP001219525">
    <property type="component" value="Unassembled WGS sequence"/>
</dbReference>
<feature type="region of interest" description="Disordered" evidence="2">
    <location>
        <begin position="45"/>
        <end position="73"/>
    </location>
</feature>
<sequence>MSFPRGPRFEPQQTSDVPGPNYYDLCQESQLTAYKRGAFLDKAERFSKDTPEGLGDYDNAKTGSKPNSKPPDFEDRYAVLQRKVEDLEKIHHEGKKAHQTEVDRLKFELGRNQKASAEHVDRAEKLKKQNAILEARVEDLKKASSTQQVELKDLRVKLKMSEHECTQLSAKQSQAGEIRKAMQSLESRRRDEAREKDRKIAELEKSATGEKKRREIAEARLHELQGKDDIELQGAREMCHLLQEQLTHSQEETQMTAQLLAAAESDAAAKQSSNLEHLRQQQFLLHTAAEEYGRLAAETIPIMAHEELKHKYGVLQIRTWRLERRLANSQDQIIELAELVRHAHDANILLKRQILDFEEECNFYARSLADRPQVTHPPDSLYDDLTSAMHDLYESELSTCQSNGALVASLAELYHLACDELNGAYIYVNTEHDRGRRISEGLRVELSDARGAQEGLKAELSKLHQERDDLSNQLSASARTLEESMASKMKAEQRGLEIEQEMKVLLQRTEAAAVSDKKAVQHLTETVKMSRMTEEGLRAEINTLTAELAESEQFQAAYYSLSDEVKSLIARKELAEGEAHQLSKFNAEILGHHNPAQRIVYVDRIRRELAETKHKLALTVVDLESARSQNAEFVRELEVYKSVPSDDKSRTVVTRILRPPLSALNQSTPPATANVNWEIANVGKRSEEFSFAI</sequence>
<evidence type="ECO:0000256" key="2">
    <source>
        <dbReference type="SAM" id="MobiDB-lite"/>
    </source>
</evidence>
<evidence type="ECO:0000256" key="1">
    <source>
        <dbReference type="SAM" id="Coils"/>
    </source>
</evidence>
<dbReference type="EMBL" id="JARJCW010000030">
    <property type="protein sequence ID" value="KAJ7209499.1"/>
    <property type="molecule type" value="Genomic_DNA"/>
</dbReference>
<feature type="compositionally biased region" description="Basic and acidic residues" evidence="2">
    <location>
        <begin position="186"/>
        <end position="211"/>
    </location>
</feature>
<accession>A0AAD6VEZ2</accession>
<proteinExistence type="predicted"/>
<name>A0AAD6VEZ2_9AGAR</name>
<comment type="caution">
    <text evidence="3">The sequence shown here is derived from an EMBL/GenBank/DDBJ whole genome shotgun (WGS) entry which is preliminary data.</text>
</comment>
<evidence type="ECO:0000313" key="3">
    <source>
        <dbReference type="EMBL" id="KAJ7209499.1"/>
    </source>
</evidence>
<protein>
    <submittedName>
        <fullName evidence="3">Uncharacterized protein</fullName>
    </submittedName>
</protein>
<keyword evidence="1" id="KW-0175">Coiled coil</keyword>
<feature type="coiled-coil region" evidence="1">
    <location>
        <begin position="446"/>
        <end position="473"/>
    </location>
</feature>
<feature type="region of interest" description="Disordered" evidence="2">
    <location>
        <begin position="173"/>
        <end position="211"/>
    </location>
</feature>
<reference evidence="3" key="1">
    <citation type="submission" date="2023-03" db="EMBL/GenBank/DDBJ databases">
        <title>Massive genome expansion in bonnet fungi (Mycena s.s.) driven by repeated elements and novel gene families across ecological guilds.</title>
        <authorList>
            <consortium name="Lawrence Berkeley National Laboratory"/>
            <person name="Harder C.B."/>
            <person name="Miyauchi S."/>
            <person name="Viragh M."/>
            <person name="Kuo A."/>
            <person name="Thoen E."/>
            <person name="Andreopoulos B."/>
            <person name="Lu D."/>
            <person name="Skrede I."/>
            <person name="Drula E."/>
            <person name="Henrissat B."/>
            <person name="Morin E."/>
            <person name="Kohler A."/>
            <person name="Barry K."/>
            <person name="LaButti K."/>
            <person name="Morin E."/>
            <person name="Salamov A."/>
            <person name="Lipzen A."/>
            <person name="Mereny Z."/>
            <person name="Hegedus B."/>
            <person name="Baldrian P."/>
            <person name="Stursova M."/>
            <person name="Weitz H."/>
            <person name="Taylor A."/>
            <person name="Grigoriev I.V."/>
            <person name="Nagy L.G."/>
            <person name="Martin F."/>
            <person name="Kauserud H."/>
        </authorList>
    </citation>
    <scope>NUCLEOTIDE SEQUENCE</scope>
    <source>
        <strain evidence="3">9144</strain>
    </source>
</reference>